<evidence type="ECO:0000313" key="2">
    <source>
        <dbReference type="Proteomes" id="UP001057402"/>
    </source>
</evidence>
<comment type="caution">
    <text evidence="1">The sequence shown here is derived from an EMBL/GenBank/DDBJ whole genome shotgun (WGS) entry which is preliminary data.</text>
</comment>
<dbReference type="Proteomes" id="UP001057402">
    <property type="component" value="Chromosome 10"/>
</dbReference>
<protein>
    <submittedName>
        <fullName evidence="1">Uncharacterized protein</fullName>
    </submittedName>
</protein>
<evidence type="ECO:0000313" key="1">
    <source>
        <dbReference type="EMBL" id="KAI4319143.1"/>
    </source>
</evidence>
<accession>A0ACB9M597</accession>
<keyword evidence="2" id="KW-1185">Reference proteome</keyword>
<organism evidence="1 2">
    <name type="scientific">Melastoma candidum</name>
    <dbReference type="NCBI Taxonomy" id="119954"/>
    <lineage>
        <taxon>Eukaryota</taxon>
        <taxon>Viridiplantae</taxon>
        <taxon>Streptophyta</taxon>
        <taxon>Embryophyta</taxon>
        <taxon>Tracheophyta</taxon>
        <taxon>Spermatophyta</taxon>
        <taxon>Magnoliopsida</taxon>
        <taxon>eudicotyledons</taxon>
        <taxon>Gunneridae</taxon>
        <taxon>Pentapetalae</taxon>
        <taxon>rosids</taxon>
        <taxon>malvids</taxon>
        <taxon>Myrtales</taxon>
        <taxon>Melastomataceae</taxon>
        <taxon>Melastomatoideae</taxon>
        <taxon>Melastomateae</taxon>
        <taxon>Melastoma</taxon>
    </lineage>
</organism>
<reference evidence="2" key="1">
    <citation type="journal article" date="2023" name="Front. Plant Sci.">
        <title>Chromosomal-level genome assembly of Melastoma candidum provides insights into trichome evolution.</title>
        <authorList>
            <person name="Zhong Y."/>
            <person name="Wu W."/>
            <person name="Sun C."/>
            <person name="Zou P."/>
            <person name="Liu Y."/>
            <person name="Dai S."/>
            <person name="Zhou R."/>
        </authorList>
    </citation>
    <scope>NUCLEOTIDE SEQUENCE [LARGE SCALE GENOMIC DNA]</scope>
</reference>
<sequence>MAMASTSSSLQLALSSAYQVVPIEDDHPFSFSNHLPLLEFDGNGQAPLDWTYDFPFAQEISHWELSPLNPSIHDSRSNMSALGGVDPLWPLLEHQMNCPTPTPYFIPEGTGEMLPYCSTGPSPGPLEELGQFVGPSEIPLENCGDSGDAAAALPRNTERRVKRPRHEVEDGVGNLDGKGLSKKAISQCFYMPITQAAKELNVGLTLLKKRCRELGIRRWPHRKLMSLQTLIRNVQEMGGESESCLGKKNIVVEILELERKLLEEVPDVQLEEKTKRLRQACFKANYKKRKILDVAAGNVATAASAENGDHSAASAENGAHSAASAENGAHSIASCSTSPSDDILCYDSVFGYDAVGLEGLRW</sequence>
<gene>
    <name evidence="1" type="ORF">MLD38_032778</name>
</gene>
<dbReference type="EMBL" id="CM042889">
    <property type="protein sequence ID" value="KAI4319143.1"/>
    <property type="molecule type" value="Genomic_DNA"/>
</dbReference>
<name>A0ACB9M597_9MYRT</name>
<proteinExistence type="predicted"/>